<evidence type="ECO:0000256" key="1">
    <source>
        <dbReference type="SAM" id="Phobius"/>
    </source>
</evidence>
<dbReference type="EMBL" id="LAZR01000819">
    <property type="protein sequence ID" value="KKN57098.1"/>
    <property type="molecule type" value="Genomic_DNA"/>
</dbReference>
<organism evidence="2">
    <name type="scientific">marine sediment metagenome</name>
    <dbReference type="NCBI Taxonomy" id="412755"/>
    <lineage>
        <taxon>unclassified sequences</taxon>
        <taxon>metagenomes</taxon>
        <taxon>ecological metagenomes</taxon>
    </lineage>
</organism>
<accession>A0A0F9UTY2</accession>
<feature type="transmembrane region" description="Helical" evidence="1">
    <location>
        <begin position="190"/>
        <end position="211"/>
    </location>
</feature>
<protein>
    <submittedName>
        <fullName evidence="2">Uncharacterized protein</fullName>
    </submittedName>
</protein>
<keyword evidence="1" id="KW-1133">Transmembrane helix</keyword>
<keyword evidence="1" id="KW-0472">Membrane</keyword>
<keyword evidence="1" id="KW-0812">Transmembrane</keyword>
<name>A0A0F9UTY2_9ZZZZ</name>
<sequence length="217" mass="23716">MTQANYSPQFMAGLAQAFPPGVSATGKPGELFIEGVGVRKFADMRQDVIYDRVLLTPASIPAGTSFVYYRDIQGKTRQDTNMSQSSRLPEGQEAIVYRISVMPQADVDEADVRLILAGGYHEFVLDDDNRVRSGPVVTFPSAYGQYGNEQTTTNLATVGVISNGIPSAGANPRLLIPIYLSEGRTFRANLNFFTATVLSATSYCYVILDVLMTRPLR</sequence>
<proteinExistence type="predicted"/>
<gene>
    <name evidence="2" type="ORF">LCGC14_0565700</name>
</gene>
<reference evidence="2" key="1">
    <citation type="journal article" date="2015" name="Nature">
        <title>Complex archaea that bridge the gap between prokaryotes and eukaryotes.</title>
        <authorList>
            <person name="Spang A."/>
            <person name="Saw J.H."/>
            <person name="Jorgensen S.L."/>
            <person name="Zaremba-Niedzwiedzka K."/>
            <person name="Martijn J."/>
            <person name="Lind A.E."/>
            <person name="van Eijk R."/>
            <person name="Schleper C."/>
            <person name="Guy L."/>
            <person name="Ettema T.J."/>
        </authorList>
    </citation>
    <scope>NUCLEOTIDE SEQUENCE</scope>
</reference>
<dbReference type="AlphaFoldDB" id="A0A0F9UTY2"/>
<comment type="caution">
    <text evidence="2">The sequence shown here is derived from an EMBL/GenBank/DDBJ whole genome shotgun (WGS) entry which is preliminary data.</text>
</comment>
<evidence type="ECO:0000313" key="2">
    <source>
        <dbReference type="EMBL" id="KKN57098.1"/>
    </source>
</evidence>